<dbReference type="EMBL" id="CAJNDS010002414">
    <property type="protein sequence ID" value="CAE7466102.1"/>
    <property type="molecule type" value="Genomic_DNA"/>
</dbReference>
<evidence type="ECO:0000256" key="8">
    <source>
        <dbReference type="ARBA" id="ARBA00023619"/>
    </source>
</evidence>
<dbReference type="InterPro" id="IPR000209">
    <property type="entry name" value="Peptidase_S8/S53_dom"/>
</dbReference>
<dbReference type="OrthoDB" id="409122at2759"/>
<dbReference type="GO" id="GO:0004252">
    <property type="term" value="F:serine-type endopeptidase activity"/>
    <property type="evidence" value="ECO:0007669"/>
    <property type="project" value="UniProtKB-UniRule"/>
</dbReference>
<keyword evidence="10" id="KW-0732">Signal</keyword>
<organism evidence="12 13">
    <name type="scientific">Symbiodinium natans</name>
    <dbReference type="NCBI Taxonomy" id="878477"/>
    <lineage>
        <taxon>Eukaryota</taxon>
        <taxon>Sar</taxon>
        <taxon>Alveolata</taxon>
        <taxon>Dinophyceae</taxon>
        <taxon>Suessiales</taxon>
        <taxon>Symbiodiniaceae</taxon>
        <taxon>Symbiodinium</taxon>
    </lineage>
</organism>
<dbReference type="InterPro" id="IPR015366">
    <property type="entry name" value="S53_propep"/>
</dbReference>
<feature type="signal peptide" evidence="10">
    <location>
        <begin position="1"/>
        <end position="26"/>
    </location>
</feature>
<dbReference type="PANTHER" id="PTHR14218">
    <property type="entry name" value="PROTEASE S8 TRIPEPTIDYL PEPTIDASE I CLN2"/>
    <property type="match status" value="1"/>
</dbReference>
<feature type="domain" description="Peptidase S53" evidence="11">
    <location>
        <begin position="333"/>
        <end position="734"/>
    </location>
</feature>
<dbReference type="InterPro" id="IPR030400">
    <property type="entry name" value="Sedolisin_dom"/>
</dbReference>
<gene>
    <name evidence="12" type="primary">tpp1</name>
    <name evidence="12" type="ORF">SNAT2548_LOCUS26030</name>
</gene>
<dbReference type="CDD" id="cd11377">
    <property type="entry name" value="Pro-peptidase_S53"/>
    <property type="match status" value="1"/>
</dbReference>
<feature type="chain" id="PRO_5032932254" description="subtilisin" evidence="10">
    <location>
        <begin position="27"/>
        <end position="815"/>
    </location>
</feature>
<feature type="active site" description="Charge relay system" evidence="9">
    <location>
        <position position="644"/>
    </location>
</feature>
<dbReference type="InterPro" id="IPR036852">
    <property type="entry name" value="Peptidase_S8/S53_dom_sf"/>
</dbReference>
<evidence type="ECO:0000313" key="13">
    <source>
        <dbReference type="Proteomes" id="UP000604046"/>
    </source>
</evidence>
<evidence type="ECO:0000256" key="1">
    <source>
        <dbReference type="ARBA" id="ARBA00022670"/>
    </source>
</evidence>
<evidence type="ECO:0000256" key="7">
    <source>
        <dbReference type="ARBA" id="ARBA00023529"/>
    </source>
</evidence>
<evidence type="ECO:0000256" key="5">
    <source>
        <dbReference type="ARBA" id="ARBA00022837"/>
    </source>
</evidence>
<keyword evidence="2 9" id="KW-0479">Metal-binding</keyword>
<evidence type="ECO:0000313" key="12">
    <source>
        <dbReference type="EMBL" id="CAE7466102.1"/>
    </source>
</evidence>
<evidence type="ECO:0000256" key="10">
    <source>
        <dbReference type="SAM" id="SignalP"/>
    </source>
</evidence>
<feature type="active site" description="Charge relay system" evidence="9">
    <location>
        <position position="412"/>
    </location>
</feature>
<feature type="binding site" evidence="9">
    <location>
        <position position="690"/>
    </location>
    <ligand>
        <name>Ca(2+)</name>
        <dbReference type="ChEBI" id="CHEBI:29108"/>
    </ligand>
</feature>
<keyword evidence="3 9" id="KW-0378">Hydrolase</keyword>
<evidence type="ECO:0000256" key="4">
    <source>
        <dbReference type="ARBA" id="ARBA00022825"/>
    </source>
</evidence>
<dbReference type="GO" id="GO:0008240">
    <property type="term" value="F:tripeptidyl-peptidase activity"/>
    <property type="evidence" value="ECO:0007669"/>
    <property type="project" value="TreeGrafter"/>
</dbReference>
<dbReference type="CDD" id="cd04056">
    <property type="entry name" value="Peptidases_S53"/>
    <property type="match status" value="1"/>
</dbReference>
<keyword evidence="1 9" id="KW-0645">Protease</keyword>
<dbReference type="Proteomes" id="UP000604046">
    <property type="component" value="Unassembled WGS sequence"/>
</dbReference>
<reference evidence="12" key="1">
    <citation type="submission" date="2021-02" db="EMBL/GenBank/DDBJ databases">
        <authorList>
            <person name="Dougan E. K."/>
            <person name="Rhodes N."/>
            <person name="Thang M."/>
            <person name="Chan C."/>
        </authorList>
    </citation>
    <scope>NUCLEOTIDE SEQUENCE</scope>
</reference>
<comment type="catalytic activity">
    <reaction evidence="7">
        <text>Hydrolysis of proteins with broad specificity for peptide bonds, and a preference for a large uncharged residue in P1. Hydrolyzes peptide amides.</text>
        <dbReference type="EC" id="3.4.21.62"/>
    </reaction>
</comment>
<proteinExistence type="predicted"/>
<accession>A0A812S8Y5</accession>
<protein>
    <recommendedName>
        <fullName evidence="8">subtilisin</fullName>
        <ecNumber evidence="8">3.4.21.62</ecNumber>
    </recommendedName>
</protein>
<dbReference type="AlphaFoldDB" id="A0A812S8Y5"/>
<dbReference type="InterPro" id="IPR050819">
    <property type="entry name" value="Tripeptidyl-peptidase_I"/>
</dbReference>
<dbReference type="GO" id="GO:0006508">
    <property type="term" value="P:proteolysis"/>
    <property type="evidence" value="ECO:0007669"/>
    <property type="project" value="UniProtKB-KW"/>
</dbReference>
<feature type="binding site" evidence="9">
    <location>
        <position position="712"/>
    </location>
    <ligand>
        <name>Ca(2+)</name>
        <dbReference type="ChEBI" id="CHEBI:29108"/>
    </ligand>
</feature>
<comment type="caution">
    <text evidence="12">The sequence shown here is derived from an EMBL/GenBank/DDBJ whole genome shotgun (WGS) entry which is preliminary data.</text>
</comment>
<evidence type="ECO:0000259" key="11">
    <source>
        <dbReference type="PROSITE" id="PS51695"/>
    </source>
</evidence>
<keyword evidence="13" id="KW-1185">Reference proteome</keyword>
<dbReference type="GO" id="GO:0046872">
    <property type="term" value="F:metal ion binding"/>
    <property type="evidence" value="ECO:0007669"/>
    <property type="project" value="UniProtKB-UniRule"/>
</dbReference>
<dbReference type="EC" id="3.4.21.62" evidence="8"/>
<dbReference type="Pfam" id="PF09286">
    <property type="entry name" value="Pro-kuma_activ"/>
    <property type="match status" value="1"/>
</dbReference>
<dbReference type="Gene3D" id="3.40.50.200">
    <property type="entry name" value="Peptidase S8/S53 domain"/>
    <property type="match status" value="1"/>
</dbReference>
<dbReference type="PANTHER" id="PTHR14218:SF15">
    <property type="entry name" value="TRIPEPTIDYL-PEPTIDASE 1"/>
    <property type="match status" value="1"/>
</dbReference>
<dbReference type="SUPFAM" id="SSF54897">
    <property type="entry name" value="Protease propeptides/inhibitors"/>
    <property type="match status" value="1"/>
</dbReference>
<keyword evidence="5 9" id="KW-0106">Calcium</keyword>
<feature type="binding site" evidence="9">
    <location>
        <position position="714"/>
    </location>
    <ligand>
        <name>Ca(2+)</name>
        <dbReference type="ChEBI" id="CHEBI:29108"/>
    </ligand>
</feature>
<evidence type="ECO:0000256" key="2">
    <source>
        <dbReference type="ARBA" id="ARBA00022723"/>
    </source>
</evidence>
<keyword evidence="6" id="KW-0865">Zymogen</keyword>
<comment type="cofactor">
    <cofactor evidence="9">
        <name>Ca(2+)</name>
        <dbReference type="ChEBI" id="CHEBI:29108"/>
    </cofactor>
    <text evidence="9">Binds 1 Ca(2+) ion per subunit.</text>
</comment>
<dbReference type="SUPFAM" id="SSF52743">
    <property type="entry name" value="Subtilisin-like"/>
    <property type="match status" value="1"/>
</dbReference>
<feature type="active site" description="Charge relay system" evidence="9">
    <location>
        <position position="408"/>
    </location>
</feature>
<dbReference type="Pfam" id="PF00082">
    <property type="entry name" value="Peptidase_S8"/>
    <property type="match status" value="1"/>
</dbReference>
<dbReference type="PROSITE" id="PS00138">
    <property type="entry name" value="SUBTILASE_SER"/>
    <property type="match status" value="1"/>
</dbReference>
<dbReference type="PROSITE" id="PS51695">
    <property type="entry name" value="SEDOLISIN"/>
    <property type="match status" value="1"/>
</dbReference>
<evidence type="ECO:0000256" key="9">
    <source>
        <dbReference type="PROSITE-ProRule" id="PRU01032"/>
    </source>
</evidence>
<keyword evidence="4 9" id="KW-0720">Serine protease</keyword>
<sequence>MAACGKMAVLDKVILVLALRWALTAGDDRWEAFSQPGWQHGARADQENSIIVLLALRQRNLDLLESRAKAVSDPGNREYGRYLERDEIYGISGPWKYDVDLVKKFFAPHPGTLQFSYGGDFARYTCTIRCIEKVFNTSLTIQKGPVAPGTTPIRASEPIRLPAEMQRALEGTSLNAPLFMPPHPTQRTESAFKYPKSGRKAPRVRPFLLAGDQFVSIHFVAYCKDHFVNQDSIEDGVCTSSPHSVLITAFDIIVLQAQTNTQKVVRLPAVPDVLGQKVGRTDDGKPCVEFNATLGSVANYASTTVRIRSLFSDGSVSDFSQADEVLPVWPMAYTTPALLSRNYGIPMHEPVRHPRNSISVAEFLGQYYNPEDLESFFKLMGVRAWSTKEKLQLIGENLPMAGSVLGGEAQLDIQYITALASNVSALFWSVPSIELATRQEPFLDWLMQLEDTSDQEMPLVHSVSYSDDALTMPLWFKQRINAEFMKLALRGITILVASGDDGVSGGFVAKYGKKYCGTNREEFPSSSPWVTAVGGTQLAQENVPVCGYTSGKVVVQCPQDGEVVCTSDKGGGITSGGGFSADFPRPWYQHEAVEHYLNQEDGPVPDQDVLKFNRSGRAYPDLAAISSNYLVLMGDDLQPTSGTSASTPLIAAMVARWNEDRLMNRLPPLGFLNPLIYQIFSKHPSAFNDVQIGDNRCSRSTCCDVGFRAARGWDAASGVGTPQFKTIAAILREEALLAFGGRFGRMAPIAMSESTSGSGMGGDLASVGLIPLLAFQSLVTGLATLAAVWACGHCGRRGSGSAEALGARRPLLSAA</sequence>
<evidence type="ECO:0000256" key="6">
    <source>
        <dbReference type="ARBA" id="ARBA00023145"/>
    </source>
</evidence>
<dbReference type="SMART" id="SM00944">
    <property type="entry name" value="Pro-kuma_activ"/>
    <property type="match status" value="1"/>
</dbReference>
<feature type="binding site" evidence="9">
    <location>
        <position position="689"/>
    </location>
    <ligand>
        <name>Ca(2+)</name>
        <dbReference type="ChEBI" id="CHEBI:29108"/>
    </ligand>
</feature>
<name>A0A812S8Y5_9DINO</name>
<evidence type="ECO:0000256" key="3">
    <source>
        <dbReference type="ARBA" id="ARBA00022801"/>
    </source>
</evidence>
<dbReference type="InterPro" id="IPR023828">
    <property type="entry name" value="Peptidase_S8_Ser-AS"/>
</dbReference>